<evidence type="ECO:0000313" key="2">
    <source>
        <dbReference type="EMBL" id="SEQ49063.1"/>
    </source>
</evidence>
<keyword evidence="1" id="KW-0812">Transmembrane</keyword>
<accession>A0A1H9GGA1</accession>
<dbReference type="STRING" id="355243.SAMN03080615_01663"/>
<gene>
    <name evidence="2" type="ORF">SAMN03080615_01663</name>
</gene>
<keyword evidence="1" id="KW-0472">Membrane</keyword>
<sequence>MKYLMLVWMWLALHWQWVAGAFVGAVVCRLLVGWLQLHNVWFLVWYAWLWWVLAVLLVLALVMRFVFGGINVQ</sequence>
<organism evidence="2 3">
    <name type="scientific">Amphritea atlantica</name>
    <dbReference type="NCBI Taxonomy" id="355243"/>
    <lineage>
        <taxon>Bacteria</taxon>
        <taxon>Pseudomonadati</taxon>
        <taxon>Pseudomonadota</taxon>
        <taxon>Gammaproteobacteria</taxon>
        <taxon>Oceanospirillales</taxon>
        <taxon>Oceanospirillaceae</taxon>
        <taxon>Amphritea</taxon>
    </lineage>
</organism>
<feature type="transmembrane region" description="Helical" evidence="1">
    <location>
        <begin position="48"/>
        <end position="67"/>
    </location>
</feature>
<dbReference type="EMBL" id="FOGB01000004">
    <property type="protein sequence ID" value="SEQ49063.1"/>
    <property type="molecule type" value="Genomic_DNA"/>
</dbReference>
<evidence type="ECO:0000256" key="1">
    <source>
        <dbReference type="SAM" id="Phobius"/>
    </source>
</evidence>
<evidence type="ECO:0000313" key="3">
    <source>
        <dbReference type="Proteomes" id="UP000198749"/>
    </source>
</evidence>
<name>A0A1H9GGA1_9GAMM</name>
<protein>
    <submittedName>
        <fullName evidence="2">Uncharacterized protein</fullName>
    </submittedName>
</protein>
<keyword evidence="1" id="KW-1133">Transmembrane helix</keyword>
<proteinExistence type="predicted"/>
<reference evidence="3" key="1">
    <citation type="submission" date="2016-10" db="EMBL/GenBank/DDBJ databases">
        <authorList>
            <person name="Varghese N."/>
            <person name="Submissions S."/>
        </authorList>
    </citation>
    <scope>NUCLEOTIDE SEQUENCE [LARGE SCALE GENOMIC DNA]</scope>
    <source>
        <strain evidence="3">DSM 18887</strain>
    </source>
</reference>
<dbReference type="RefSeq" id="WP_091356515.1">
    <property type="nucleotide sequence ID" value="NZ_AP025284.1"/>
</dbReference>
<dbReference type="Proteomes" id="UP000198749">
    <property type="component" value="Unassembled WGS sequence"/>
</dbReference>
<keyword evidence="3" id="KW-1185">Reference proteome</keyword>
<dbReference type="AlphaFoldDB" id="A0A1H9GGA1"/>